<evidence type="ECO:0000256" key="1">
    <source>
        <dbReference type="ARBA" id="ARBA00022884"/>
    </source>
</evidence>
<dbReference type="Gene3D" id="2.30.30.100">
    <property type="match status" value="1"/>
</dbReference>
<dbReference type="InterPro" id="IPR044642">
    <property type="entry name" value="PTHR15588"/>
</dbReference>
<dbReference type="PANTHER" id="PTHR15588:SF8">
    <property type="entry name" value="U6 SNRNA-ASSOCIATED SM-LIKE PROTEIN LSM1"/>
    <property type="match status" value="1"/>
</dbReference>
<dbReference type="GO" id="GO:1990904">
    <property type="term" value="C:ribonucleoprotein complex"/>
    <property type="evidence" value="ECO:0007669"/>
    <property type="project" value="UniProtKB-KW"/>
</dbReference>
<sequence>MANLILAFSEPWILMVFNVKLNLGTCVLDESFERIYVKNKYGNIPCGVILLRGENIAIVGEIDEDSEKESTLEEIPLEDILELQKKETIALIEQRNNWKKMGIHIDKSIFNWFIPYSFLDEN</sequence>
<evidence type="ECO:0000256" key="2">
    <source>
        <dbReference type="ARBA" id="ARBA00023274"/>
    </source>
</evidence>
<organism evidence="3">
    <name type="scientific">Myxobolus squamalis</name>
    <name type="common">Myxosporean</name>
    <dbReference type="NCBI Taxonomy" id="59785"/>
    <lineage>
        <taxon>Eukaryota</taxon>
        <taxon>Metazoa</taxon>
        <taxon>Cnidaria</taxon>
        <taxon>Myxozoa</taxon>
        <taxon>Myxosporea</taxon>
        <taxon>Bivalvulida</taxon>
        <taxon>Platysporina</taxon>
        <taxon>Myxobolidae</taxon>
        <taxon>Myxobolus</taxon>
    </lineage>
</organism>
<dbReference type="EMBL" id="GHBR01005712">
    <property type="protein sequence ID" value="NDJ98545.1"/>
    <property type="molecule type" value="Transcribed_RNA"/>
</dbReference>
<name>A0A6B2G8P0_MYXSQ</name>
<dbReference type="GO" id="GO:0000932">
    <property type="term" value="C:P-body"/>
    <property type="evidence" value="ECO:0007669"/>
    <property type="project" value="TreeGrafter"/>
</dbReference>
<dbReference type="PANTHER" id="PTHR15588">
    <property type="entry name" value="LSM1"/>
    <property type="match status" value="1"/>
</dbReference>
<reference evidence="3" key="1">
    <citation type="submission" date="2018-11" db="EMBL/GenBank/DDBJ databases">
        <title>Myxobolus squamalis genome and transcriptome.</title>
        <authorList>
            <person name="Yahalomi D."/>
            <person name="Atkinson S.D."/>
            <person name="Neuhof M."/>
            <person name="Chang E.S."/>
            <person name="Philippe H."/>
            <person name="Cartwright P."/>
            <person name="Bartholomew J.L."/>
            <person name="Huchon D."/>
        </authorList>
    </citation>
    <scope>NUCLEOTIDE SEQUENCE</scope>
    <source>
        <strain evidence="3">71B08</strain>
        <tissue evidence="3">Whole</tissue>
    </source>
</reference>
<accession>A0A6B2G8P0</accession>
<keyword evidence="2" id="KW-0687">Ribonucleoprotein</keyword>
<dbReference type="GO" id="GO:0000290">
    <property type="term" value="P:deadenylation-dependent decapping of nuclear-transcribed mRNA"/>
    <property type="evidence" value="ECO:0007669"/>
    <property type="project" value="TreeGrafter"/>
</dbReference>
<dbReference type="GO" id="GO:0003729">
    <property type="term" value="F:mRNA binding"/>
    <property type="evidence" value="ECO:0007669"/>
    <property type="project" value="TreeGrafter"/>
</dbReference>
<evidence type="ECO:0000313" key="3">
    <source>
        <dbReference type="EMBL" id="NDJ98545.1"/>
    </source>
</evidence>
<proteinExistence type="predicted"/>
<protein>
    <submittedName>
        <fullName evidence="3">U6 snRNA-associated Sm-like protein LSm1 (Trinotate prediction)</fullName>
    </submittedName>
</protein>
<keyword evidence="1" id="KW-0694">RNA-binding</keyword>
<dbReference type="GO" id="GO:1990726">
    <property type="term" value="C:Lsm1-7-Pat1 complex"/>
    <property type="evidence" value="ECO:0007669"/>
    <property type="project" value="TreeGrafter"/>
</dbReference>
<dbReference type="AlphaFoldDB" id="A0A6B2G8P0"/>